<reference evidence="3" key="1">
    <citation type="journal article" date="2020" name="New Phytol.">
        <title>Comparative genomics reveals dynamic genome evolution in host specialist ectomycorrhizal fungi.</title>
        <authorList>
            <person name="Lofgren L.A."/>
            <person name="Nguyen N.H."/>
            <person name="Vilgalys R."/>
            <person name="Ruytinx J."/>
            <person name="Liao H.L."/>
            <person name="Branco S."/>
            <person name="Kuo A."/>
            <person name="LaButti K."/>
            <person name="Lipzen A."/>
            <person name="Andreopoulos W."/>
            <person name="Pangilinan J."/>
            <person name="Riley R."/>
            <person name="Hundley H."/>
            <person name="Na H."/>
            <person name="Barry K."/>
            <person name="Grigoriev I.V."/>
            <person name="Stajich J.E."/>
            <person name="Kennedy P.G."/>
        </authorList>
    </citation>
    <scope>NUCLEOTIDE SEQUENCE</scope>
    <source>
        <strain evidence="3">MN1</strain>
    </source>
</reference>
<keyword evidence="2" id="KW-0472">Membrane</keyword>
<feature type="region of interest" description="Disordered" evidence="1">
    <location>
        <begin position="190"/>
        <end position="213"/>
    </location>
</feature>
<feature type="transmembrane region" description="Helical" evidence="2">
    <location>
        <begin position="82"/>
        <end position="107"/>
    </location>
</feature>
<feature type="transmembrane region" description="Helical" evidence="2">
    <location>
        <begin position="114"/>
        <end position="138"/>
    </location>
</feature>
<dbReference type="GeneID" id="64633886"/>
<organism evidence="3 4">
    <name type="scientific">Suillus subaureus</name>
    <dbReference type="NCBI Taxonomy" id="48587"/>
    <lineage>
        <taxon>Eukaryota</taxon>
        <taxon>Fungi</taxon>
        <taxon>Dikarya</taxon>
        <taxon>Basidiomycota</taxon>
        <taxon>Agaricomycotina</taxon>
        <taxon>Agaricomycetes</taxon>
        <taxon>Agaricomycetidae</taxon>
        <taxon>Boletales</taxon>
        <taxon>Suillineae</taxon>
        <taxon>Suillaceae</taxon>
        <taxon>Suillus</taxon>
    </lineage>
</organism>
<keyword evidence="4" id="KW-1185">Reference proteome</keyword>
<accession>A0A9P7EF09</accession>
<evidence type="ECO:0008006" key="5">
    <source>
        <dbReference type="Google" id="ProtNLM"/>
    </source>
</evidence>
<evidence type="ECO:0000313" key="4">
    <source>
        <dbReference type="Proteomes" id="UP000807769"/>
    </source>
</evidence>
<dbReference type="OrthoDB" id="3159957at2759"/>
<dbReference type="AlphaFoldDB" id="A0A9P7EF09"/>
<sequence length="213" mass="22823">MNDNPTTSANPLTVGLDELASYLEGSTLLVLAYADTFESKYARPALDKISRYLQGQPLTTTWITTTLTLFAVMSIIPVLSFIGLSVFALCSSVCVALTFGFAVVVALEIMFATVLLLVLGGLLFFSFACTTFCAMAYLTFRLGQHLQTQGRFGIAGWAEETRQHFTSVSVKPEDNDDSDGSGVLIAHEANDQVKPENSSPSPSCSLIVPSGST</sequence>
<gene>
    <name evidence="3" type="ORF">BJ212DRAFT_1479409</name>
</gene>
<keyword evidence="2" id="KW-1133">Transmembrane helix</keyword>
<feature type="compositionally biased region" description="Polar residues" evidence="1">
    <location>
        <begin position="195"/>
        <end position="213"/>
    </location>
</feature>
<evidence type="ECO:0000256" key="1">
    <source>
        <dbReference type="SAM" id="MobiDB-lite"/>
    </source>
</evidence>
<dbReference type="Pfam" id="PF16015">
    <property type="entry name" value="Promethin"/>
    <property type="match status" value="1"/>
</dbReference>
<dbReference type="RefSeq" id="XP_041194983.1">
    <property type="nucleotide sequence ID" value="XM_041339870.1"/>
</dbReference>
<evidence type="ECO:0000313" key="3">
    <source>
        <dbReference type="EMBL" id="KAG1819306.1"/>
    </source>
</evidence>
<keyword evidence="2" id="KW-0812">Transmembrane</keyword>
<dbReference type="EMBL" id="JABBWG010000010">
    <property type="protein sequence ID" value="KAG1819306.1"/>
    <property type="molecule type" value="Genomic_DNA"/>
</dbReference>
<dbReference type="Proteomes" id="UP000807769">
    <property type="component" value="Unassembled WGS sequence"/>
</dbReference>
<proteinExistence type="predicted"/>
<name>A0A9P7EF09_9AGAM</name>
<feature type="transmembrane region" description="Helical" evidence="2">
    <location>
        <begin position="58"/>
        <end position="76"/>
    </location>
</feature>
<evidence type="ECO:0000256" key="2">
    <source>
        <dbReference type="SAM" id="Phobius"/>
    </source>
</evidence>
<comment type="caution">
    <text evidence="3">The sequence shown here is derived from an EMBL/GenBank/DDBJ whole genome shotgun (WGS) entry which is preliminary data.</text>
</comment>
<protein>
    <recommendedName>
        <fullName evidence="5">Promethin</fullName>
    </recommendedName>
</protein>